<dbReference type="Proteomes" id="UP000494040">
    <property type="component" value="Unassembled WGS sequence"/>
</dbReference>
<dbReference type="AlphaFoldDB" id="A0A8I6TKV7"/>
<name>A0A8I6TKV7_CIMLE</name>
<dbReference type="PRINTS" id="PR00080">
    <property type="entry name" value="SDRFAMILY"/>
</dbReference>
<dbReference type="PANTHER" id="PTHR43115:SF4">
    <property type="entry name" value="DEHYDROGENASE_REDUCTASE SDR FAMILY MEMBER 11"/>
    <property type="match status" value="1"/>
</dbReference>
<dbReference type="EnsemblMetazoa" id="XM_024228967.1">
    <property type="protein sequence ID" value="XP_024084735.1"/>
    <property type="gene ID" value="LOC106669480"/>
</dbReference>
<dbReference type="InterPro" id="IPR002347">
    <property type="entry name" value="SDR_fam"/>
</dbReference>
<dbReference type="RefSeq" id="XP_024084735.1">
    <property type="nucleotide sequence ID" value="XM_024228967.1"/>
</dbReference>
<dbReference type="KEGG" id="clec:106669480"/>
<evidence type="ECO:0000313" key="3">
    <source>
        <dbReference type="EnsemblMetazoa" id="XP_024084735.1"/>
    </source>
</evidence>
<dbReference type="OMA" id="NKTAGHI"/>
<evidence type="ECO:0000313" key="4">
    <source>
        <dbReference type="Proteomes" id="UP000494040"/>
    </source>
</evidence>
<proteinExistence type="inferred from homology"/>
<dbReference type="GO" id="GO:0016616">
    <property type="term" value="F:oxidoreductase activity, acting on the CH-OH group of donors, NAD or NADP as acceptor"/>
    <property type="evidence" value="ECO:0007669"/>
    <property type="project" value="UniProtKB-ARBA"/>
</dbReference>
<dbReference type="PANTHER" id="PTHR43115">
    <property type="entry name" value="DEHYDROGENASE/REDUCTASE SDR FAMILY MEMBER 11"/>
    <property type="match status" value="1"/>
</dbReference>
<dbReference type="InterPro" id="IPR036291">
    <property type="entry name" value="NAD(P)-bd_dom_sf"/>
</dbReference>
<dbReference type="GeneID" id="106669480"/>
<evidence type="ECO:0000256" key="2">
    <source>
        <dbReference type="ARBA" id="ARBA00023002"/>
    </source>
</evidence>
<organism evidence="3 4">
    <name type="scientific">Cimex lectularius</name>
    <name type="common">Bed bug</name>
    <name type="synonym">Acanthia lectularia</name>
    <dbReference type="NCBI Taxonomy" id="79782"/>
    <lineage>
        <taxon>Eukaryota</taxon>
        <taxon>Metazoa</taxon>
        <taxon>Ecdysozoa</taxon>
        <taxon>Arthropoda</taxon>
        <taxon>Hexapoda</taxon>
        <taxon>Insecta</taxon>
        <taxon>Pterygota</taxon>
        <taxon>Neoptera</taxon>
        <taxon>Paraneoptera</taxon>
        <taxon>Hemiptera</taxon>
        <taxon>Heteroptera</taxon>
        <taxon>Panheteroptera</taxon>
        <taxon>Cimicomorpha</taxon>
        <taxon>Cimicidae</taxon>
        <taxon>Cimex</taxon>
    </lineage>
</organism>
<dbReference type="Gene3D" id="3.40.50.720">
    <property type="entry name" value="NAD(P)-binding Rossmann-like Domain"/>
    <property type="match status" value="2"/>
</dbReference>
<dbReference type="FunFam" id="3.40.50.720:FF:000047">
    <property type="entry name" value="NADP-dependent L-serine/L-allo-threonine dehydrogenase"/>
    <property type="match status" value="2"/>
</dbReference>
<dbReference type="OrthoDB" id="1933717at2759"/>
<dbReference type="SUPFAM" id="SSF51735">
    <property type="entry name" value="NAD(P)-binding Rossmann-fold domains"/>
    <property type="match status" value="2"/>
</dbReference>
<dbReference type="PRINTS" id="PR00081">
    <property type="entry name" value="GDHRDH"/>
</dbReference>
<dbReference type="Pfam" id="PF00106">
    <property type="entry name" value="adh_short"/>
    <property type="match status" value="2"/>
</dbReference>
<evidence type="ECO:0000256" key="1">
    <source>
        <dbReference type="ARBA" id="ARBA00006484"/>
    </source>
</evidence>
<dbReference type="PROSITE" id="PS00061">
    <property type="entry name" value="ADH_SHORT"/>
    <property type="match status" value="1"/>
</dbReference>
<accession>A0A8I6TKV7</accession>
<comment type="similarity">
    <text evidence="1">Belongs to the short-chain dehydrogenases/reductases (SDR) family.</text>
</comment>
<evidence type="ECO:0008006" key="5">
    <source>
        <dbReference type="Google" id="ProtNLM"/>
    </source>
</evidence>
<sequence length="546" mass="59752">KEGIISLASRHQVNLPQAVRYNPVGQSNYSKTLFCLNMDRWVGKVAVVTGVSSGIGECTARLLVKKGMKVAGLARRFDRVKKLEDSLNGSKGELKAFECDVSDAKQVHSVFEWIEENWGPVGVLVNNAAVFKSDLLTNLTSTDNLKQMFDVNVIGVFSCTREALISMKKYSNEGCIINISSVSGHHILYYPYIGGYTATKHAITCMTEYLRFELGLETKIIRITSISPGLVETEMLAQFSGEVVPENIPCLKGEDIANCILFVLECPGNVNITELTVQATGETLAENKRNLFCLNMDRWVGKVAVVTGVSSGIGECTARLLVKKGMKVAGLARRFDRVKKLEDSLKGSKGELKAFQCDVSDEKQVHSVFGWIEENWGPVGVLVNNAAALKIELLTNLTSTDNLKQMFDINVIGVFSCTREALTSMKKHNNEGCIININSVAGHHFLHYPKIGGYAGTKHALTSMTEHLRYEIGLETTKIRITSISPGLVKTEMSAQFGGDIPENIPSLKGEDIANCVSFVLECPGNVNITELTVQATGETLAENKE</sequence>
<reference evidence="3" key="1">
    <citation type="submission" date="2022-01" db="UniProtKB">
        <authorList>
            <consortium name="EnsemblMetazoa"/>
        </authorList>
    </citation>
    <scope>IDENTIFICATION</scope>
</reference>
<keyword evidence="2" id="KW-0560">Oxidoreductase</keyword>
<protein>
    <recommendedName>
        <fullName evidence="5">Dehydrogenase</fullName>
    </recommendedName>
</protein>
<dbReference type="InterPro" id="IPR020904">
    <property type="entry name" value="Sc_DH/Rdtase_CS"/>
</dbReference>
<keyword evidence="4" id="KW-1185">Reference proteome</keyword>